<name>A0A218MMY6_9VIRU</name>
<dbReference type="SUPFAM" id="SSF54736">
    <property type="entry name" value="ClpS-like"/>
    <property type="match status" value="1"/>
</dbReference>
<protein>
    <recommendedName>
        <fullName evidence="1">Adaptor protein ClpS core domain-containing protein</fullName>
    </recommendedName>
</protein>
<reference evidence="2" key="1">
    <citation type="submission" date="2016-10" db="EMBL/GenBank/DDBJ databases">
        <authorList>
            <person name="Varghese N."/>
        </authorList>
    </citation>
    <scope>NUCLEOTIDE SEQUENCE</scope>
</reference>
<dbReference type="HAMAP" id="MF_00302">
    <property type="entry name" value="ClpS"/>
    <property type="match status" value="1"/>
</dbReference>
<organism evidence="2">
    <name type="scientific">uncultured virus</name>
    <dbReference type="NCBI Taxonomy" id="340016"/>
    <lineage>
        <taxon>Viruses</taxon>
        <taxon>environmental samples</taxon>
    </lineage>
</organism>
<accession>A0A218MMY6</accession>
<dbReference type="InterPro" id="IPR014719">
    <property type="entry name" value="Ribosomal_bL12_C/ClpS-like"/>
</dbReference>
<dbReference type="InterPro" id="IPR003769">
    <property type="entry name" value="ClpS_core"/>
</dbReference>
<reference evidence="2" key="2">
    <citation type="journal article" date="2017" name="Nat. Commun.">
        <title>Single-virus genomics reveals hidden cosmopolitan and abundant viruses.</title>
        <authorList>
            <person name="Martinez-Hernandez F."/>
            <person name="Fornas O."/>
            <person name="Lluesma Gomez M."/>
            <person name="Bolduc B."/>
            <person name="de la Cruz Pena M.J."/>
            <person name="Martinez J.M."/>
            <person name="Anton J."/>
            <person name="Gasol J.M."/>
            <person name="Rosselli R."/>
            <person name="Rodriguez-Valera F."/>
            <person name="Sullivan M.B."/>
            <person name="Acinas S.G."/>
            <person name="Martinez-Garcia M."/>
        </authorList>
    </citation>
    <scope>NUCLEOTIDE SEQUENCE</scope>
</reference>
<sequence>MTTELDVKVDNKVKAIQKEPSNYTVILLNDDVTPMDFVIELIVKIFRHTPETAKDLTLKIHKEGSAVVGIYTYEIAEQKGIEATNESRTRGFPLQVKIEQE</sequence>
<dbReference type="EMBL" id="KY052848">
    <property type="protein sequence ID" value="ASF00635.1"/>
    <property type="molecule type" value="Genomic_DNA"/>
</dbReference>
<feature type="domain" description="Adaptor protein ClpS core" evidence="1">
    <location>
        <begin position="18"/>
        <end position="96"/>
    </location>
</feature>
<dbReference type="GO" id="GO:0030163">
    <property type="term" value="P:protein catabolic process"/>
    <property type="evidence" value="ECO:0007669"/>
    <property type="project" value="InterPro"/>
</dbReference>
<evidence type="ECO:0000259" key="1">
    <source>
        <dbReference type="Pfam" id="PF02617"/>
    </source>
</evidence>
<dbReference type="GO" id="GO:0006508">
    <property type="term" value="P:proteolysis"/>
    <property type="evidence" value="ECO:0007669"/>
    <property type="project" value="InterPro"/>
</dbReference>
<dbReference type="InterPro" id="IPR022935">
    <property type="entry name" value="ClpS"/>
</dbReference>
<evidence type="ECO:0000313" key="2">
    <source>
        <dbReference type="EMBL" id="ASF00635.1"/>
    </source>
</evidence>
<dbReference type="Gene3D" id="3.30.1390.10">
    <property type="match status" value="1"/>
</dbReference>
<proteinExistence type="inferred from homology"/>
<dbReference type="Pfam" id="PF02617">
    <property type="entry name" value="ClpS"/>
    <property type="match status" value="1"/>
</dbReference>